<evidence type="ECO:0000313" key="3">
    <source>
        <dbReference type="EMBL" id="CCH73340.1"/>
    </source>
</evidence>
<dbReference type="EMBL" id="CAJA01000179">
    <property type="protein sequence ID" value="CCH73340.1"/>
    <property type="molecule type" value="Genomic_DNA"/>
</dbReference>
<feature type="domain" description="DUF8185" evidence="2">
    <location>
        <begin position="114"/>
        <end position="210"/>
    </location>
</feature>
<evidence type="ECO:0000259" key="1">
    <source>
        <dbReference type="Pfam" id="PF26035"/>
    </source>
</evidence>
<feature type="domain" description="DUF8010" evidence="1">
    <location>
        <begin position="3"/>
        <end position="89"/>
    </location>
</feature>
<evidence type="ECO:0000313" key="4">
    <source>
        <dbReference type="Proteomes" id="UP000035763"/>
    </source>
</evidence>
<dbReference type="Proteomes" id="UP000035763">
    <property type="component" value="Unassembled WGS sequence"/>
</dbReference>
<dbReference type="Pfam" id="PF26035">
    <property type="entry name" value="DUF8010"/>
    <property type="match status" value="1"/>
</dbReference>
<accession>W6JXH0</accession>
<dbReference type="InterPro" id="IPR058323">
    <property type="entry name" value="DUF8010"/>
</dbReference>
<keyword evidence="4" id="KW-1185">Reference proteome</keyword>
<organism evidence="3 4">
    <name type="scientific">Nostocoides australiense Ben110</name>
    <dbReference type="NCBI Taxonomy" id="1193182"/>
    <lineage>
        <taxon>Bacteria</taxon>
        <taxon>Bacillati</taxon>
        <taxon>Actinomycetota</taxon>
        <taxon>Actinomycetes</taxon>
        <taxon>Micrococcales</taxon>
        <taxon>Intrasporangiaceae</taxon>
        <taxon>Nostocoides</taxon>
    </lineage>
</organism>
<dbReference type="RefSeq" id="WP_048700674.1">
    <property type="nucleotide sequence ID" value="NZ_HG764815.1"/>
</dbReference>
<evidence type="ECO:0000259" key="2">
    <source>
        <dbReference type="Pfam" id="PF26572"/>
    </source>
</evidence>
<dbReference type="InterPro" id="IPR058498">
    <property type="entry name" value="DUF8185"/>
</dbReference>
<protein>
    <submittedName>
        <fullName evidence="3">Uncharacterized protein</fullName>
    </submittedName>
</protein>
<dbReference type="OrthoDB" id="4801220at2"/>
<comment type="caution">
    <text evidence="3">The sequence shown here is derived from an EMBL/GenBank/DDBJ whole genome shotgun (WGS) entry which is preliminary data.</text>
</comment>
<dbReference type="STRING" id="1193182.BN11_260011"/>
<gene>
    <name evidence="3" type="ORF">BN11_260011</name>
</gene>
<reference evidence="3 4" key="1">
    <citation type="journal article" date="2013" name="ISME J.">
        <title>A metabolic model for members of the genus Tetrasphaera involved in enhanced biological phosphorus removal.</title>
        <authorList>
            <person name="Kristiansen R."/>
            <person name="Nguyen H.T.T."/>
            <person name="Saunders A.M."/>
            <person name="Nielsen J.L."/>
            <person name="Wimmer R."/>
            <person name="Le V.Q."/>
            <person name="McIlroy S.J."/>
            <person name="Petrovski S."/>
            <person name="Seviour R.J."/>
            <person name="Calteau A."/>
            <person name="Nielsen K.L."/>
            <person name="Nielsen P.H."/>
        </authorList>
    </citation>
    <scope>NUCLEOTIDE SEQUENCE [LARGE SCALE GENOMIC DNA]</scope>
    <source>
        <strain evidence="3 4">Ben110</strain>
    </source>
</reference>
<dbReference type="AlphaFoldDB" id="W6JXH0"/>
<name>W6JXH0_9MICO</name>
<sequence length="210" mass="22407">MSGIVLADAESQDDLKRYATIVRTADADAGIRLVASGPVLAAYVCVVPGRGITGGGTVLGLRTFAVEPGEDVDVVVPAAAVLDRIAYGRAHHPDRYEIPVPPMSLFEPWAAQSPPRSGWEPAGELDAEDLIREVRAGITELGEAGTGLAAQVDALRARVWGEPLTGWHAPRGLAFAAYRLRFLTPGEPARLFRSGPWWRLRTAAGHALAR</sequence>
<dbReference type="Pfam" id="PF26572">
    <property type="entry name" value="DUF8185"/>
    <property type="match status" value="1"/>
</dbReference>
<proteinExistence type="predicted"/>